<sequence length="19" mass="2394">MPWLYNFSKMKKSKCWNSD</sequence>
<accession>A0A0A8ZUM6</accession>
<reference evidence="1" key="2">
    <citation type="journal article" date="2015" name="Data Brief">
        <title>Shoot transcriptome of the giant reed, Arundo donax.</title>
        <authorList>
            <person name="Barrero R.A."/>
            <person name="Guerrero F.D."/>
            <person name="Moolhuijzen P."/>
            <person name="Goolsby J.A."/>
            <person name="Tidwell J."/>
            <person name="Bellgard S.E."/>
            <person name="Bellgard M.I."/>
        </authorList>
    </citation>
    <scope>NUCLEOTIDE SEQUENCE</scope>
    <source>
        <tissue evidence="1">Shoot tissue taken approximately 20 cm above the soil surface</tissue>
    </source>
</reference>
<protein>
    <submittedName>
        <fullName evidence="1">Uncharacterized protein</fullName>
    </submittedName>
</protein>
<proteinExistence type="predicted"/>
<name>A0A0A8ZUM6_ARUDO</name>
<dbReference type="EMBL" id="GBRH01256497">
    <property type="protein sequence ID" value="JAD41398.1"/>
    <property type="molecule type" value="Transcribed_RNA"/>
</dbReference>
<reference evidence="1" key="1">
    <citation type="submission" date="2014-09" db="EMBL/GenBank/DDBJ databases">
        <authorList>
            <person name="Magalhaes I.L.F."/>
            <person name="Oliveira U."/>
            <person name="Santos F.R."/>
            <person name="Vidigal T.H.D.A."/>
            <person name="Brescovit A.D."/>
            <person name="Santos A.J."/>
        </authorList>
    </citation>
    <scope>NUCLEOTIDE SEQUENCE</scope>
    <source>
        <tissue evidence="1">Shoot tissue taken approximately 20 cm above the soil surface</tissue>
    </source>
</reference>
<evidence type="ECO:0000313" key="1">
    <source>
        <dbReference type="EMBL" id="JAD41398.1"/>
    </source>
</evidence>
<dbReference type="AlphaFoldDB" id="A0A0A8ZUM6"/>
<organism evidence="1">
    <name type="scientific">Arundo donax</name>
    <name type="common">Giant reed</name>
    <name type="synonym">Donax arundinaceus</name>
    <dbReference type="NCBI Taxonomy" id="35708"/>
    <lineage>
        <taxon>Eukaryota</taxon>
        <taxon>Viridiplantae</taxon>
        <taxon>Streptophyta</taxon>
        <taxon>Embryophyta</taxon>
        <taxon>Tracheophyta</taxon>
        <taxon>Spermatophyta</taxon>
        <taxon>Magnoliopsida</taxon>
        <taxon>Liliopsida</taxon>
        <taxon>Poales</taxon>
        <taxon>Poaceae</taxon>
        <taxon>PACMAD clade</taxon>
        <taxon>Arundinoideae</taxon>
        <taxon>Arundineae</taxon>
        <taxon>Arundo</taxon>
    </lineage>
</organism>